<gene>
    <name evidence="3" type="ORF">FBEOM_13207</name>
</gene>
<dbReference type="InterPro" id="IPR029063">
    <property type="entry name" value="SAM-dependent_MTases_sf"/>
</dbReference>
<dbReference type="GO" id="GO:0008168">
    <property type="term" value="F:methyltransferase activity"/>
    <property type="evidence" value="ECO:0007669"/>
    <property type="project" value="TreeGrafter"/>
</dbReference>
<evidence type="ECO:0000256" key="1">
    <source>
        <dbReference type="ARBA" id="ARBA00038158"/>
    </source>
</evidence>
<feature type="region of interest" description="Disordered" evidence="2">
    <location>
        <begin position="1"/>
        <end position="38"/>
    </location>
</feature>
<feature type="compositionally biased region" description="Low complexity" evidence="2">
    <location>
        <begin position="22"/>
        <end position="38"/>
    </location>
</feature>
<dbReference type="OrthoDB" id="2013972at2759"/>
<name>A0A9P5A6S6_9HYPO</name>
<evidence type="ECO:0000256" key="2">
    <source>
        <dbReference type="SAM" id="MobiDB-lite"/>
    </source>
</evidence>
<sequence length="338" mass="38160">MSTVDADPVLHPDEQVNDDADSSIGSDTASSTTSISSSILNYRQENGRTYHSYKDGKYHLPNDQVENERLDLQHNLFLLTFGDKLGLAPPNDPDAKVQHVLDVGTGTGIWAIDYADEHPEAEACHLSRLIAATDCYFSFSDSSSVPTNLRFLIDDIDEEWEYGQSFDYIHSRMMVFSIKDWENYIRKIFKHVPSHQSSAETGGMLVSDDGTLAPEHALSKWCSLLGEAFTKLGSTSIEFDRIRAIMEEVGFVDIVDTRFKWPTNPWPRDKKYKELGTWNNHNASGALEALTMASFTRAHGWTREEVIMFLVDVRKDLSNPSIHAYNPICSIYGQRPLE</sequence>
<dbReference type="SUPFAM" id="SSF53335">
    <property type="entry name" value="S-adenosyl-L-methionine-dependent methyltransferases"/>
    <property type="match status" value="1"/>
</dbReference>
<reference evidence="3" key="1">
    <citation type="journal article" date="2017" name="Mycologia">
        <title>Fusarium algeriense, sp. nov., a novel toxigenic crown rot pathogen of durum wheat from Algeria is nested in the Fusarium burgessii species complex.</title>
        <authorList>
            <person name="Laraba I."/>
            <person name="Keddad A."/>
            <person name="Boureghda H."/>
            <person name="Abdallah N."/>
            <person name="Vaughan M.M."/>
            <person name="Proctor R.H."/>
            <person name="Busman M."/>
            <person name="O'Donnell K."/>
        </authorList>
    </citation>
    <scope>NUCLEOTIDE SEQUENCE</scope>
    <source>
        <strain evidence="3">NRRL 25174</strain>
    </source>
</reference>
<dbReference type="Pfam" id="PF13489">
    <property type="entry name" value="Methyltransf_23"/>
    <property type="match status" value="1"/>
</dbReference>
<organism evidence="3 4">
    <name type="scientific">Fusarium beomiforme</name>
    <dbReference type="NCBI Taxonomy" id="44412"/>
    <lineage>
        <taxon>Eukaryota</taxon>
        <taxon>Fungi</taxon>
        <taxon>Dikarya</taxon>
        <taxon>Ascomycota</taxon>
        <taxon>Pezizomycotina</taxon>
        <taxon>Sordariomycetes</taxon>
        <taxon>Hypocreomycetidae</taxon>
        <taxon>Hypocreales</taxon>
        <taxon>Nectriaceae</taxon>
        <taxon>Fusarium</taxon>
        <taxon>Fusarium burgessii species complex</taxon>
    </lineage>
</organism>
<dbReference type="Proteomes" id="UP000730481">
    <property type="component" value="Unassembled WGS sequence"/>
</dbReference>
<protein>
    <recommendedName>
        <fullName evidence="5">Methyltransferase</fullName>
    </recommendedName>
</protein>
<reference evidence="3" key="2">
    <citation type="submission" date="2020-02" db="EMBL/GenBank/DDBJ databases">
        <title>Identification and distribution of gene clusters putatively required for synthesis of sphingolipid metabolism inhibitors in phylogenetically diverse species of the filamentous fungus Fusarium.</title>
        <authorList>
            <person name="Kim H.-S."/>
            <person name="Busman M."/>
            <person name="Brown D.W."/>
            <person name="Divon H."/>
            <person name="Uhlig S."/>
            <person name="Proctor R.H."/>
        </authorList>
    </citation>
    <scope>NUCLEOTIDE SEQUENCE</scope>
    <source>
        <strain evidence="3">NRRL 25174</strain>
    </source>
</reference>
<evidence type="ECO:0000313" key="4">
    <source>
        <dbReference type="Proteomes" id="UP000730481"/>
    </source>
</evidence>
<dbReference type="PANTHER" id="PTHR43591:SF24">
    <property type="entry name" value="2-METHOXY-6-POLYPRENYL-1,4-BENZOQUINOL METHYLASE, MITOCHONDRIAL"/>
    <property type="match status" value="1"/>
</dbReference>
<proteinExistence type="inferred from homology"/>
<dbReference type="PANTHER" id="PTHR43591">
    <property type="entry name" value="METHYLTRANSFERASE"/>
    <property type="match status" value="1"/>
</dbReference>
<evidence type="ECO:0000313" key="3">
    <source>
        <dbReference type="EMBL" id="KAF4332988.1"/>
    </source>
</evidence>
<comment type="similarity">
    <text evidence="1">Belongs to the methyltransferase superfamily. LaeA methyltransferase family.</text>
</comment>
<dbReference type="Gene3D" id="3.40.50.150">
    <property type="entry name" value="Vaccinia Virus protein VP39"/>
    <property type="match status" value="1"/>
</dbReference>
<dbReference type="CDD" id="cd02440">
    <property type="entry name" value="AdoMet_MTases"/>
    <property type="match status" value="1"/>
</dbReference>
<comment type="caution">
    <text evidence="3">The sequence shown here is derived from an EMBL/GenBank/DDBJ whole genome shotgun (WGS) entry which is preliminary data.</text>
</comment>
<dbReference type="EMBL" id="PVQB02000925">
    <property type="protein sequence ID" value="KAF4332988.1"/>
    <property type="molecule type" value="Genomic_DNA"/>
</dbReference>
<accession>A0A9P5A6S6</accession>
<evidence type="ECO:0008006" key="5">
    <source>
        <dbReference type="Google" id="ProtNLM"/>
    </source>
</evidence>
<keyword evidence="4" id="KW-1185">Reference proteome</keyword>
<dbReference type="AlphaFoldDB" id="A0A9P5A6S6"/>